<feature type="non-terminal residue" evidence="1">
    <location>
        <position position="1"/>
    </location>
</feature>
<reference evidence="1" key="1">
    <citation type="submission" date="2018-05" db="EMBL/GenBank/DDBJ databases">
        <authorList>
            <person name="Lanie J.A."/>
            <person name="Ng W.-L."/>
            <person name="Kazmierczak K.M."/>
            <person name="Andrzejewski T.M."/>
            <person name="Davidsen T.M."/>
            <person name="Wayne K.J."/>
            <person name="Tettelin H."/>
            <person name="Glass J.I."/>
            <person name="Rusch D."/>
            <person name="Podicherti R."/>
            <person name="Tsui H.-C.T."/>
            <person name="Winkler M.E."/>
        </authorList>
    </citation>
    <scope>NUCLEOTIDE SEQUENCE</scope>
</reference>
<proteinExistence type="predicted"/>
<name>A0A381XT53_9ZZZZ</name>
<sequence>VASSTAAGEFDLSRVTWLHTDVSGWAETTSLSVEIGAGVICLNFDKSASWPSASIDHTSGTHKINVNANPLVFVNHGGQWYGGTWEWFTPGNGCKPMTSVAGDHIKVAPLVDWVPATGEEIYFMAAGLSRSASITNVQERSQPVKVIWP</sequence>
<gene>
    <name evidence="1" type="ORF">METZ01_LOCUS120813</name>
</gene>
<protein>
    <submittedName>
        <fullName evidence="1">Uncharacterized protein</fullName>
    </submittedName>
</protein>
<accession>A0A381XT53</accession>
<dbReference type="EMBL" id="UINC01016300">
    <property type="protein sequence ID" value="SVA67959.1"/>
    <property type="molecule type" value="Genomic_DNA"/>
</dbReference>
<organism evidence="1">
    <name type="scientific">marine metagenome</name>
    <dbReference type="NCBI Taxonomy" id="408172"/>
    <lineage>
        <taxon>unclassified sequences</taxon>
        <taxon>metagenomes</taxon>
        <taxon>ecological metagenomes</taxon>
    </lineage>
</organism>
<dbReference type="AlphaFoldDB" id="A0A381XT53"/>
<evidence type="ECO:0000313" key="1">
    <source>
        <dbReference type="EMBL" id="SVA67959.1"/>
    </source>
</evidence>